<proteinExistence type="predicted"/>
<feature type="domain" description="OmpR/PhoB-type" evidence="12">
    <location>
        <begin position="144"/>
        <end position="244"/>
    </location>
</feature>
<dbReference type="PROSITE" id="PS50110">
    <property type="entry name" value="RESPONSE_REGULATORY"/>
    <property type="match status" value="1"/>
</dbReference>
<keyword evidence="2" id="KW-0963">Cytoplasm</keyword>
<feature type="DNA-binding region" description="OmpR/PhoB-type" evidence="10">
    <location>
        <begin position="144"/>
        <end position="244"/>
    </location>
</feature>
<dbReference type="Gene3D" id="3.40.50.2300">
    <property type="match status" value="1"/>
</dbReference>
<dbReference type="Proteomes" id="UP000216361">
    <property type="component" value="Unassembled WGS sequence"/>
</dbReference>
<dbReference type="RefSeq" id="WP_094408561.1">
    <property type="nucleotide sequence ID" value="NZ_BMJZ01000004.1"/>
</dbReference>
<dbReference type="GO" id="GO:0006355">
    <property type="term" value="P:regulation of DNA-templated transcription"/>
    <property type="evidence" value="ECO:0007669"/>
    <property type="project" value="InterPro"/>
</dbReference>
<gene>
    <name evidence="13" type="ORF">CHR90_08540</name>
</gene>
<evidence type="ECO:0000256" key="9">
    <source>
        <dbReference type="PROSITE-ProRule" id="PRU00169"/>
    </source>
</evidence>
<feature type="domain" description="Response regulatory" evidence="11">
    <location>
        <begin position="12"/>
        <end position="125"/>
    </location>
</feature>
<evidence type="ECO:0000256" key="2">
    <source>
        <dbReference type="ARBA" id="ARBA00022490"/>
    </source>
</evidence>
<organism evidence="13 14">
    <name type="scientific">Elstera cyanobacteriorum</name>
    <dbReference type="NCBI Taxonomy" id="2022747"/>
    <lineage>
        <taxon>Bacteria</taxon>
        <taxon>Pseudomonadati</taxon>
        <taxon>Pseudomonadota</taxon>
        <taxon>Alphaproteobacteria</taxon>
        <taxon>Rhodospirillales</taxon>
        <taxon>Rhodospirillaceae</taxon>
        <taxon>Elstera</taxon>
    </lineage>
</organism>
<dbReference type="GO" id="GO:0000976">
    <property type="term" value="F:transcription cis-regulatory region binding"/>
    <property type="evidence" value="ECO:0007669"/>
    <property type="project" value="TreeGrafter"/>
</dbReference>
<dbReference type="InterPro" id="IPR001789">
    <property type="entry name" value="Sig_transdc_resp-reg_receiver"/>
</dbReference>
<dbReference type="Gene3D" id="1.10.10.10">
    <property type="entry name" value="Winged helix-like DNA-binding domain superfamily/Winged helix DNA-binding domain"/>
    <property type="match status" value="1"/>
</dbReference>
<comment type="caution">
    <text evidence="13">The sequence shown here is derived from an EMBL/GenBank/DDBJ whole genome shotgun (WGS) entry which is preliminary data.</text>
</comment>
<accession>A0A255XR33</accession>
<dbReference type="SUPFAM" id="SSF52172">
    <property type="entry name" value="CheY-like"/>
    <property type="match status" value="1"/>
</dbReference>
<comment type="subcellular location">
    <subcellularLocation>
        <location evidence="1">Cytoplasm</location>
    </subcellularLocation>
</comment>
<evidence type="ECO:0000256" key="3">
    <source>
        <dbReference type="ARBA" id="ARBA00022553"/>
    </source>
</evidence>
<dbReference type="SMART" id="SM00862">
    <property type="entry name" value="Trans_reg_C"/>
    <property type="match status" value="1"/>
</dbReference>
<dbReference type="InterPro" id="IPR016032">
    <property type="entry name" value="Sig_transdc_resp-reg_C-effctor"/>
</dbReference>
<feature type="modified residue" description="4-aspartylphosphate" evidence="9">
    <location>
        <position position="61"/>
    </location>
</feature>
<dbReference type="SUPFAM" id="SSF46894">
    <property type="entry name" value="C-terminal effector domain of the bipartite response regulators"/>
    <property type="match status" value="1"/>
</dbReference>
<evidence type="ECO:0000256" key="6">
    <source>
        <dbReference type="ARBA" id="ARBA00023125"/>
    </source>
</evidence>
<evidence type="ECO:0000256" key="4">
    <source>
        <dbReference type="ARBA" id="ARBA00023012"/>
    </source>
</evidence>
<sequence>MTAPSAARPRLHIALVEDDPLVADSLGDFLGREEYQVHPCPSGAALRALLSRAPVDLILLDLGLPDEDGFALAAQIRAQSPVPIIMLTGRGADVDRIVGLELGADDYVVKPFNPRELLARIKAVTRRAQAAPPPPPIPTAAPTQKGYHFAGWTLDLALRRLVQPNGAIADLSTTEFELLTVLVESHGEVLSRQEILRRCGRTSDAVFERSIDVTILRLRRKIEANPQQPAFIRTERGIGYLFATQPTPIG</sequence>
<keyword evidence="4" id="KW-0902">Two-component regulatory system</keyword>
<evidence type="ECO:0000256" key="8">
    <source>
        <dbReference type="ARBA" id="ARBA00067337"/>
    </source>
</evidence>
<dbReference type="AlphaFoldDB" id="A0A255XR33"/>
<name>A0A255XR33_9PROT</name>
<evidence type="ECO:0000256" key="7">
    <source>
        <dbReference type="ARBA" id="ARBA00023163"/>
    </source>
</evidence>
<dbReference type="PANTHER" id="PTHR48111:SF4">
    <property type="entry name" value="DNA-BINDING DUAL TRANSCRIPTIONAL REGULATOR OMPR"/>
    <property type="match status" value="1"/>
</dbReference>
<reference evidence="13 14" key="1">
    <citation type="submission" date="2017-07" db="EMBL/GenBank/DDBJ databases">
        <title>Elstera cyanobacteriorum sp. nov., a novel bacterium isolated from cyanobacterial aggregates in a eutrophic lake.</title>
        <authorList>
            <person name="Cai H."/>
        </authorList>
    </citation>
    <scope>NUCLEOTIDE SEQUENCE [LARGE SCALE GENOMIC DNA]</scope>
    <source>
        <strain evidence="13 14">TH019</strain>
    </source>
</reference>
<evidence type="ECO:0000256" key="10">
    <source>
        <dbReference type="PROSITE-ProRule" id="PRU01091"/>
    </source>
</evidence>
<keyword evidence="3 9" id="KW-0597">Phosphoprotein</keyword>
<dbReference type="EMBL" id="NOXS01000031">
    <property type="protein sequence ID" value="OYQ19456.1"/>
    <property type="molecule type" value="Genomic_DNA"/>
</dbReference>
<dbReference type="FunFam" id="1.10.10.10:FF:000099">
    <property type="entry name" value="Two-component system response regulator TorR"/>
    <property type="match status" value="1"/>
</dbReference>
<keyword evidence="7" id="KW-0804">Transcription</keyword>
<dbReference type="PROSITE" id="PS51755">
    <property type="entry name" value="OMPR_PHOB"/>
    <property type="match status" value="1"/>
</dbReference>
<evidence type="ECO:0000256" key="1">
    <source>
        <dbReference type="ARBA" id="ARBA00004496"/>
    </source>
</evidence>
<evidence type="ECO:0000259" key="11">
    <source>
        <dbReference type="PROSITE" id="PS50110"/>
    </source>
</evidence>
<evidence type="ECO:0000259" key="12">
    <source>
        <dbReference type="PROSITE" id="PS51755"/>
    </source>
</evidence>
<dbReference type="SMART" id="SM00448">
    <property type="entry name" value="REC"/>
    <property type="match status" value="1"/>
</dbReference>
<keyword evidence="14" id="KW-1185">Reference proteome</keyword>
<dbReference type="InterPro" id="IPR011006">
    <property type="entry name" value="CheY-like_superfamily"/>
</dbReference>
<dbReference type="InterPro" id="IPR001867">
    <property type="entry name" value="OmpR/PhoB-type_DNA-bd"/>
</dbReference>
<dbReference type="InterPro" id="IPR036388">
    <property type="entry name" value="WH-like_DNA-bd_sf"/>
</dbReference>
<dbReference type="CDD" id="cd00383">
    <property type="entry name" value="trans_reg_C"/>
    <property type="match status" value="1"/>
</dbReference>
<dbReference type="OrthoDB" id="9784252at2"/>
<evidence type="ECO:0000256" key="5">
    <source>
        <dbReference type="ARBA" id="ARBA00023015"/>
    </source>
</evidence>
<evidence type="ECO:0000313" key="13">
    <source>
        <dbReference type="EMBL" id="OYQ19456.1"/>
    </source>
</evidence>
<keyword evidence="6 10" id="KW-0238">DNA-binding</keyword>
<dbReference type="InterPro" id="IPR039420">
    <property type="entry name" value="WalR-like"/>
</dbReference>
<keyword evidence="5" id="KW-0805">Transcription regulation</keyword>
<dbReference type="GO" id="GO:0032993">
    <property type="term" value="C:protein-DNA complex"/>
    <property type="evidence" value="ECO:0007669"/>
    <property type="project" value="TreeGrafter"/>
</dbReference>
<dbReference type="GO" id="GO:0005829">
    <property type="term" value="C:cytosol"/>
    <property type="evidence" value="ECO:0007669"/>
    <property type="project" value="TreeGrafter"/>
</dbReference>
<evidence type="ECO:0000313" key="14">
    <source>
        <dbReference type="Proteomes" id="UP000216361"/>
    </source>
</evidence>
<protein>
    <recommendedName>
        <fullName evidence="8">Regulatory protein VirG</fullName>
    </recommendedName>
</protein>
<dbReference type="PANTHER" id="PTHR48111">
    <property type="entry name" value="REGULATOR OF RPOS"/>
    <property type="match status" value="1"/>
</dbReference>
<dbReference type="Pfam" id="PF00072">
    <property type="entry name" value="Response_reg"/>
    <property type="match status" value="1"/>
</dbReference>
<dbReference type="Gene3D" id="6.10.250.690">
    <property type="match status" value="1"/>
</dbReference>
<dbReference type="GO" id="GO:0000156">
    <property type="term" value="F:phosphorelay response regulator activity"/>
    <property type="evidence" value="ECO:0007669"/>
    <property type="project" value="TreeGrafter"/>
</dbReference>
<dbReference type="Pfam" id="PF00486">
    <property type="entry name" value="Trans_reg_C"/>
    <property type="match status" value="1"/>
</dbReference>